<dbReference type="EMBL" id="BRPK01000035">
    <property type="protein sequence ID" value="GLB45888.1"/>
    <property type="molecule type" value="Genomic_DNA"/>
</dbReference>
<evidence type="ECO:0000313" key="3">
    <source>
        <dbReference type="EMBL" id="GLB45905.1"/>
    </source>
</evidence>
<keyword evidence="4" id="KW-1185">Reference proteome</keyword>
<dbReference type="OrthoDB" id="2989558at2759"/>
<protein>
    <submittedName>
        <fullName evidence="3">Uncharacterized protein</fullName>
    </submittedName>
</protein>
<dbReference type="Proteomes" id="UP001063166">
    <property type="component" value="Unassembled WGS sequence"/>
</dbReference>
<dbReference type="EMBL" id="BRPK01000022">
    <property type="protein sequence ID" value="GLB45424.1"/>
    <property type="molecule type" value="Genomic_DNA"/>
</dbReference>
<comment type="caution">
    <text evidence="3">The sequence shown here is derived from an EMBL/GenBank/DDBJ whole genome shotgun (WGS) entry which is preliminary data.</text>
</comment>
<evidence type="ECO:0000313" key="4">
    <source>
        <dbReference type="Proteomes" id="UP001063166"/>
    </source>
</evidence>
<name>A0A9P3Q1H5_LYOSH</name>
<gene>
    <name evidence="1" type="ORF">LshimejAT787_2200870</name>
    <name evidence="2" type="ORF">LshimejAT787_3500160</name>
    <name evidence="3" type="ORF">LshimejAT787_3700080</name>
</gene>
<organism evidence="3 4">
    <name type="scientific">Lyophyllum shimeji</name>
    <name type="common">Hon-shimeji</name>
    <name type="synonym">Tricholoma shimeji</name>
    <dbReference type="NCBI Taxonomy" id="47721"/>
    <lineage>
        <taxon>Eukaryota</taxon>
        <taxon>Fungi</taxon>
        <taxon>Dikarya</taxon>
        <taxon>Basidiomycota</taxon>
        <taxon>Agaricomycotina</taxon>
        <taxon>Agaricomycetes</taxon>
        <taxon>Agaricomycetidae</taxon>
        <taxon>Agaricales</taxon>
        <taxon>Tricholomatineae</taxon>
        <taxon>Lyophyllaceae</taxon>
        <taxon>Lyophyllum</taxon>
    </lineage>
</organism>
<reference evidence="3" key="1">
    <citation type="submission" date="2022-07" db="EMBL/GenBank/DDBJ databases">
        <title>The genome of Lyophyllum shimeji provides insight into the initial evolution of ectomycorrhizal fungal genome.</title>
        <authorList>
            <person name="Kobayashi Y."/>
            <person name="Shibata T."/>
            <person name="Hirakawa H."/>
            <person name="Shigenobu S."/>
            <person name="Nishiyama T."/>
            <person name="Yamada A."/>
            <person name="Hasebe M."/>
            <person name="Kawaguchi M."/>
        </authorList>
    </citation>
    <scope>NUCLEOTIDE SEQUENCE</scope>
    <source>
        <strain evidence="3">AT787</strain>
    </source>
</reference>
<dbReference type="AlphaFoldDB" id="A0A9P3Q1H5"/>
<sequence>MEAYFDNKGNILNVRIRIARDHSTIYTLKMTFGGLRGRKVTILQDENPGPREARRKVVREVRWTEGWFKKTHYWRLSEDQKEYELQHEHEGWKATLDQGLSIAARFRVPFRPHLFH</sequence>
<proteinExistence type="predicted"/>
<accession>A0A9P3Q1H5</accession>
<dbReference type="EMBL" id="BRPK01000037">
    <property type="protein sequence ID" value="GLB45905.1"/>
    <property type="molecule type" value="Genomic_DNA"/>
</dbReference>
<evidence type="ECO:0000313" key="1">
    <source>
        <dbReference type="EMBL" id="GLB45424.1"/>
    </source>
</evidence>
<evidence type="ECO:0000313" key="2">
    <source>
        <dbReference type="EMBL" id="GLB45888.1"/>
    </source>
</evidence>